<feature type="domain" description="CCHC-type" evidence="1">
    <location>
        <begin position="44"/>
        <end position="59"/>
    </location>
</feature>
<proteinExistence type="predicted"/>
<dbReference type="AlphaFoldDB" id="A0A9D3Y087"/>
<accession>A0A9D3Y087</accession>
<organism evidence="2 3">
    <name type="scientific">Dreissena polymorpha</name>
    <name type="common">Zebra mussel</name>
    <name type="synonym">Mytilus polymorpha</name>
    <dbReference type="NCBI Taxonomy" id="45954"/>
    <lineage>
        <taxon>Eukaryota</taxon>
        <taxon>Metazoa</taxon>
        <taxon>Spiralia</taxon>
        <taxon>Lophotrochozoa</taxon>
        <taxon>Mollusca</taxon>
        <taxon>Bivalvia</taxon>
        <taxon>Autobranchia</taxon>
        <taxon>Heteroconchia</taxon>
        <taxon>Euheterodonta</taxon>
        <taxon>Imparidentia</taxon>
        <taxon>Neoheterodontei</taxon>
        <taxon>Myida</taxon>
        <taxon>Dreissenoidea</taxon>
        <taxon>Dreissenidae</taxon>
        <taxon>Dreissena</taxon>
    </lineage>
</organism>
<dbReference type="GO" id="GO:0003676">
    <property type="term" value="F:nucleic acid binding"/>
    <property type="evidence" value="ECO:0007669"/>
    <property type="project" value="InterPro"/>
</dbReference>
<dbReference type="Gene3D" id="4.10.60.10">
    <property type="entry name" value="Zinc finger, CCHC-type"/>
    <property type="match status" value="1"/>
</dbReference>
<evidence type="ECO:0000259" key="1">
    <source>
        <dbReference type="SMART" id="SM00343"/>
    </source>
</evidence>
<reference evidence="2" key="1">
    <citation type="journal article" date="2019" name="bioRxiv">
        <title>The Genome of the Zebra Mussel, Dreissena polymorpha: A Resource for Invasive Species Research.</title>
        <authorList>
            <person name="McCartney M.A."/>
            <person name="Auch B."/>
            <person name="Kono T."/>
            <person name="Mallez S."/>
            <person name="Zhang Y."/>
            <person name="Obille A."/>
            <person name="Becker A."/>
            <person name="Abrahante J.E."/>
            <person name="Garbe J."/>
            <person name="Badalamenti J.P."/>
            <person name="Herman A."/>
            <person name="Mangelson H."/>
            <person name="Liachko I."/>
            <person name="Sullivan S."/>
            <person name="Sone E.D."/>
            <person name="Koren S."/>
            <person name="Silverstein K.A.T."/>
            <person name="Beckman K.B."/>
            <person name="Gohl D.M."/>
        </authorList>
    </citation>
    <scope>NUCLEOTIDE SEQUENCE</scope>
    <source>
        <strain evidence="2">Duluth1</strain>
        <tissue evidence="2">Whole animal</tissue>
    </source>
</reference>
<feature type="domain" description="CCHC-type" evidence="1">
    <location>
        <begin position="92"/>
        <end position="109"/>
    </location>
</feature>
<gene>
    <name evidence="2" type="ORF">DPMN_193179</name>
</gene>
<keyword evidence="3" id="KW-1185">Reference proteome</keyword>
<evidence type="ECO:0000313" key="3">
    <source>
        <dbReference type="Proteomes" id="UP000828390"/>
    </source>
</evidence>
<evidence type="ECO:0000313" key="2">
    <source>
        <dbReference type="EMBL" id="KAH3691231.1"/>
    </source>
</evidence>
<name>A0A9D3Y087_DREPO</name>
<comment type="caution">
    <text evidence="2">The sequence shown here is derived from an EMBL/GenBank/DDBJ whole genome shotgun (WGS) entry which is preliminary data.</text>
</comment>
<protein>
    <recommendedName>
        <fullName evidence="1">CCHC-type domain-containing protein</fullName>
    </recommendedName>
</protein>
<reference evidence="2" key="2">
    <citation type="submission" date="2020-11" db="EMBL/GenBank/DDBJ databases">
        <authorList>
            <person name="McCartney M.A."/>
            <person name="Auch B."/>
            <person name="Kono T."/>
            <person name="Mallez S."/>
            <person name="Becker A."/>
            <person name="Gohl D.M."/>
            <person name="Silverstein K.A.T."/>
            <person name="Koren S."/>
            <person name="Bechman K.B."/>
            <person name="Herman A."/>
            <person name="Abrahante J.E."/>
            <person name="Garbe J."/>
        </authorList>
    </citation>
    <scope>NUCLEOTIDE SEQUENCE</scope>
    <source>
        <strain evidence="2">Duluth1</strain>
        <tissue evidence="2">Whole animal</tissue>
    </source>
</reference>
<feature type="domain" description="CCHC-type" evidence="1">
    <location>
        <begin position="73"/>
        <end position="89"/>
    </location>
</feature>
<dbReference type="GO" id="GO:0008270">
    <property type="term" value="F:zinc ion binding"/>
    <property type="evidence" value="ECO:0007669"/>
    <property type="project" value="InterPro"/>
</dbReference>
<sequence length="146" mass="17047">MNLKSPVRNKAPLQKKSGFIIPTTEGLVANAAQFKSRTTRYADQCRYCEQRHWSDECQQYRIILDRKKQLKGSCYICLKFGHKISECKRNKVCVHCGKKNDHHRSLCPTKFTNDEKHESAVFSEEVFVPPEYTDNAIHNEQEKENL</sequence>
<dbReference type="SMART" id="SM00343">
    <property type="entry name" value="ZnF_C2HC"/>
    <property type="match status" value="3"/>
</dbReference>
<dbReference type="InterPro" id="IPR001878">
    <property type="entry name" value="Znf_CCHC"/>
</dbReference>
<dbReference type="EMBL" id="JAIWYP010000041">
    <property type="protein sequence ID" value="KAH3691231.1"/>
    <property type="molecule type" value="Genomic_DNA"/>
</dbReference>
<dbReference type="Proteomes" id="UP000828390">
    <property type="component" value="Unassembled WGS sequence"/>
</dbReference>